<evidence type="ECO:0000313" key="5">
    <source>
        <dbReference type="Proteomes" id="UP000550729"/>
    </source>
</evidence>
<organism evidence="4 5">
    <name type="scientific">Gordonia asplenii</name>
    <dbReference type="NCBI Taxonomy" id="2725283"/>
    <lineage>
        <taxon>Bacteria</taxon>
        <taxon>Bacillati</taxon>
        <taxon>Actinomycetota</taxon>
        <taxon>Actinomycetes</taxon>
        <taxon>Mycobacteriales</taxon>
        <taxon>Gordoniaceae</taxon>
        <taxon>Gordonia</taxon>
    </lineage>
</organism>
<feature type="compositionally biased region" description="Gly residues" evidence="1">
    <location>
        <begin position="541"/>
        <end position="554"/>
    </location>
</feature>
<feature type="chain" id="PRO_5039522354" evidence="2">
    <location>
        <begin position="27"/>
        <end position="554"/>
    </location>
</feature>
<evidence type="ECO:0000259" key="3">
    <source>
        <dbReference type="Pfam" id="PF13810"/>
    </source>
</evidence>
<dbReference type="Proteomes" id="UP000550729">
    <property type="component" value="Unassembled WGS sequence"/>
</dbReference>
<keyword evidence="5" id="KW-1185">Reference proteome</keyword>
<dbReference type="PROSITE" id="PS51257">
    <property type="entry name" value="PROKAR_LIPOPROTEIN"/>
    <property type="match status" value="1"/>
</dbReference>
<dbReference type="AlphaFoldDB" id="A0A848KQZ7"/>
<reference evidence="4 5" key="1">
    <citation type="submission" date="2020-04" db="EMBL/GenBank/DDBJ databases">
        <title>Gordonia sp. nov. TBRC 11910.</title>
        <authorList>
            <person name="Suriyachadkun C."/>
        </authorList>
    </citation>
    <scope>NUCLEOTIDE SEQUENCE [LARGE SCALE GENOMIC DNA]</scope>
    <source>
        <strain evidence="4 5">TBRC 11910</strain>
    </source>
</reference>
<dbReference type="RefSeq" id="WP_170192996.1">
    <property type="nucleotide sequence ID" value="NZ_JABBNB010000004.1"/>
</dbReference>
<evidence type="ECO:0000256" key="2">
    <source>
        <dbReference type="SAM" id="SignalP"/>
    </source>
</evidence>
<dbReference type="EMBL" id="JABBNB010000004">
    <property type="protein sequence ID" value="NMO00479.1"/>
    <property type="molecule type" value="Genomic_DNA"/>
</dbReference>
<feature type="compositionally biased region" description="Low complexity" evidence="1">
    <location>
        <begin position="527"/>
        <end position="536"/>
    </location>
</feature>
<proteinExistence type="predicted"/>
<sequence length="554" mass="57922">MAGQRKAHPRVLVGCVLSVSAIVALAGCSSNSGGAQSTQVPNLNAQPQLSVPNVANAAMIVPPAPAVPELPKPTDDQNKNQITIVPGDKTTAPTGPGNDLYPAAKPENVGDKRGTGQPITKGGVTNGFVTKLTGADSADHTDTKWNVAGAGSAVMWDNGSGQIITMFGDTFGTPRPQGEGSDQPPLVSGAGVNLPVMSKDIPFPALPYVNLKQGGTLGSGFAGDTGTTSPTGFDWRVNTLAYSSTRNLNQMSYSSFLTNRANHAREVIPARRVYGSEITTLPTSGISIGGRQYVSYASIRRYGPAPGSWTSNYAGIAASDDNGATWRKSGSAFWTNAGPARNFQMPALARRGGMVYMFGTEQGRIGGVYVARVPAGQILNRAAYQYWMGDHWQTGLTAEPRSVVSGGIGEVSVQYSPSLRRWLMLSTDVFNNGIVLRQAANPQGPWTAPQVVASASNYPSIYGASIHPWSKGNDLYFTMSQWSSYNVYLMHATITRRGIPAPAPTVPEIPLPGGARIPFGPAPDLGTPKLPTLTLPDSMQGPGGGGGAPRGPGG</sequence>
<feature type="signal peptide" evidence="2">
    <location>
        <begin position="1"/>
        <end position="26"/>
    </location>
</feature>
<keyword evidence="2" id="KW-0732">Signal</keyword>
<gene>
    <name evidence="4" type="ORF">HH308_04530</name>
</gene>
<dbReference type="InterPro" id="IPR025442">
    <property type="entry name" value="DUF4185"/>
</dbReference>
<dbReference type="Pfam" id="PF13810">
    <property type="entry name" value="DUF4185"/>
    <property type="match status" value="1"/>
</dbReference>
<evidence type="ECO:0000256" key="1">
    <source>
        <dbReference type="SAM" id="MobiDB-lite"/>
    </source>
</evidence>
<accession>A0A848KQZ7</accession>
<feature type="region of interest" description="Disordered" evidence="1">
    <location>
        <begin position="70"/>
        <end position="123"/>
    </location>
</feature>
<feature type="region of interest" description="Disordered" evidence="1">
    <location>
        <begin position="520"/>
        <end position="554"/>
    </location>
</feature>
<feature type="domain" description="DUF4185" evidence="3">
    <location>
        <begin position="223"/>
        <end position="491"/>
    </location>
</feature>
<comment type="caution">
    <text evidence="4">The sequence shown here is derived from an EMBL/GenBank/DDBJ whole genome shotgun (WGS) entry which is preliminary data.</text>
</comment>
<name>A0A848KQZ7_9ACTN</name>
<evidence type="ECO:0000313" key="4">
    <source>
        <dbReference type="EMBL" id="NMO00479.1"/>
    </source>
</evidence>
<protein>
    <submittedName>
        <fullName evidence="4">DUF4185 domain-containing protein</fullName>
    </submittedName>
</protein>